<organism evidence="7 8">
    <name type="scientific">Nocardioides marmoriginsengisoli</name>
    <dbReference type="NCBI Taxonomy" id="661483"/>
    <lineage>
        <taxon>Bacteria</taxon>
        <taxon>Bacillati</taxon>
        <taxon>Actinomycetota</taxon>
        <taxon>Actinomycetes</taxon>
        <taxon>Propionibacteriales</taxon>
        <taxon>Nocardioidaceae</taxon>
        <taxon>Nocardioides</taxon>
    </lineage>
</organism>
<dbReference type="PANTHER" id="PTHR43060">
    <property type="entry name" value="3-HYDROXYISOBUTYRATE DEHYDROGENASE-LIKE 1, MITOCHONDRIAL-RELATED"/>
    <property type="match status" value="1"/>
</dbReference>
<comment type="caution">
    <text evidence="7">The sequence shown here is derived from an EMBL/GenBank/DDBJ whole genome shotgun (WGS) entry which is preliminary data.</text>
</comment>
<dbReference type="OrthoDB" id="5176214at2"/>
<dbReference type="GO" id="GO:0016491">
    <property type="term" value="F:oxidoreductase activity"/>
    <property type="evidence" value="ECO:0007669"/>
    <property type="project" value="UniProtKB-KW"/>
</dbReference>
<evidence type="ECO:0000256" key="4">
    <source>
        <dbReference type="PIRSR" id="PIRSR000103-1"/>
    </source>
</evidence>
<dbReference type="GO" id="GO:0051287">
    <property type="term" value="F:NAD binding"/>
    <property type="evidence" value="ECO:0007669"/>
    <property type="project" value="InterPro"/>
</dbReference>
<gene>
    <name evidence="7" type="ORF">EFK50_18810</name>
</gene>
<name>A0A3N0CBN6_9ACTN</name>
<keyword evidence="2" id="KW-0560">Oxidoreductase</keyword>
<dbReference type="Proteomes" id="UP000267128">
    <property type="component" value="Unassembled WGS sequence"/>
</dbReference>
<dbReference type="AlphaFoldDB" id="A0A3N0CBN6"/>
<evidence type="ECO:0000259" key="6">
    <source>
        <dbReference type="Pfam" id="PF14833"/>
    </source>
</evidence>
<accession>A0A3N0CBN6</accession>
<dbReference type="SUPFAM" id="SSF48179">
    <property type="entry name" value="6-phosphogluconate dehydrogenase C-terminal domain-like"/>
    <property type="match status" value="1"/>
</dbReference>
<feature type="domain" description="3-hydroxyisobutyrate dehydrogenase-like NAD-binding" evidence="6">
    <location>
        <begin position="163"/>
        <end position="272"/>
    </location>
</feature>
<protein>
    <submittedName>
        <fullName evidence="7">NAD(P)-dependent oxidoreductase</fullName>
    </submittedName>
</protein>
<evidence type="ECO:0000313" key="7">
    <source>
        <dbReference type="EMBL" id="RNL60393.1"/>
    </source>
</evidence>
<evidence type="ECO:0000256" key="1">
    <source>
        <dbReference type="ARBA" id="ARBA00009080"/>
    </source>
</evidence>
<feature type="domain" description="6-phosphogluconate dehydrogenase NADP-binding" evidence="5">
    <location>
        <begin position="4"/>
        <end position="160"/>
    </location>
</feature>
<dbReference type="Pfam" id="PF14833">
    <property type="entry name" value="NAD_binding_11"/>
    <property type="match status" value="1"/>
</dbReference>
<evidence type="ECO:0000256" key="3">
    <source>
        <dbReference type="ARBA" id="ARBA00023027"/>
    </source>
</evidence>
<dbReference type="InterPro" id="IPR006115">
    <property type="entry name" value="6PGDH_NADP-bd"/>
</dbReference>
<evidence type="ECO:0000259" key="5">
    <source>
        <dbReference type="Pfam" id="PF03446"/>
    </source>
</evidence>
<dbReference type="InterPro" id="IPR036291">
    <property type="entry name" value="NAD(P)-bd_dom_sf"/>
</dbReference>
<feature type="active site" evidence="4">
    <location>
        <position position="169"/>
    </location>
</feature>
<dbReference type="InterPro" id="IPR008927">
    <property type="entry name" value="6-PGluconate_DH-like_C_sf"/>
</dbReference>
<dbReference type="Gene3D" id="1.10.1040.10">
    <property type="entry name" value="N-(1-d-carboxylethyl)-l-norvaline Dehydrogenase, domain 2"/>
    <property type="match status" value="1"/>
</dbReference>
<dbReference type="PANTHER" id="PTHR43060:SF15">
    <property type="entry name" value="3-HYDROXYISOBUTYRATE DEHYDROGENASE-LIKE 1, MITOCHONDRIAL-RELATED"/>
    <property type="match status" value="1"/>
</dbReference>
<dbReference type="Pfam" id="PF03446">
    <property type="entry name" value="NAD_binding_2"/>
    <property type="match status" value="1"/>
</dbReference>
<comment type="similarity">
    <text evidence="1">Belongs to the HIBADH-related family.</text>
</comment>
<dbReference type="InterPro" id="IPR013328">
    <property type="entry name" value="6PGD_dom2"/>
</dbReference>
<evidence type="ECO:0000313" key="8">
    <source>
        <dbReference type="Proteomes" id="UP000267128"/>
    </source>
</evidence>
<dbReference type="InterPro" id="IPR029154">
    <property type="entry name" value="HIBADH-like_NADP-bd"/>
</dbReference>
<dbReference type="GO" id="GO:0050661">
    <property type="term" value="F:NADP binding"/>
    <property type="evidence" value="ECO:0007669"/>
    <property type="project" value="InterPro"/>
</dbReference>
<reference evidence="7 8" key="1">
    <citation type="submission" date="2018-11" db="EMBL/GenBank/DDBJ databases">
        <authorList>
            <person name="Li F."/>
        </authorList>
    </citation>
    <scope>NUCLEOTIDE SEQUENCE [LARGE SCALE GENOMIC DNA]</scope>
    <source>
        <strain evidence="7 8">Gsoil 097</strain>
    </source>
</reference>
<dbReference type="RefSeq" id="WP_123229145.1">
    <property type="nucleotide sequence ID" value="NZ_RJSE01000009.1"/>
</dbReference>
<dbReference type="SUPFAM" id="SSF51735">
    <property type="entry name" value="NAD(P)-binding Rossmann-fold domains"/>
    <property type="match status" value="1"/>
</dbReference>
<sequence length="286" mass="29245">MSQRVGFIGLGNIGKPMALRLAGWEGGLTVFDLAPEPLADAEKAGARIAASVAGLAAECGVISVMVNTDDQVREVMGEILGAARPGTVVAVHSTISPDLPPRLEDLAGRHDLLFVDAPVSGGAMGADAGTLAIMVGGSDEAFAAVSGPFALMGSEVVHCGPAGNGTAAKLARNLLHFVAFTATGEALRLAEASGIDLQALGRVVRHTDSITGGPGAIMHRSTAQEMEPGDGWVSIFEHVHALGAKDLGHAIELADRLGVEVPMARFAQDNLRGALGLPAPTEDEEN</sequence>
<dbReference type="InterPro" id="IPR015815">
    <property type="entry name" value="HIBADH-related"/>
</dbReference>
<evidence type="ECO:0000256" key="2">
    <source>
        <dbReference type="ARBA" id="ARBA00023002"/>
    </source>
</evidence>
<dbReference type="PIRSF" id="PIRSF000103">
    <property type="entry name" value="HIBADH"/>
    <property type="match status" value="1"/>
</dbReference>
<keyword evidence="3" id="KW-0520">NAD</keyword>
<dbReference type="EMBL" id="RJSE01000009">
    <property type="protein sequence ID" value="RNL60393.1"/>
    <property type="molecule type" value="Genomic_DNA"/>
</dbReference>
<proteinExistence type="inferred from homology"/>
<keyword evidence="8" id="KW-1185">Reference proteome</keyword>
<dbReference type="Gene3D" id="3.40.50.720">
    <property type="entry name" value="NAD(P)-binding Rossmann-like Domain"/>
    <property type="match status" value="1"/>
</dbReference>